<dbReference type="Gene3D" id="3.30.1380.10">
    <property type="match status" value="1"/>
</dbReference>
<gene>
    <name evidence="3" type="ORF">MIPYR_80042</name>
</gene>
<dbReference type="PANTHER" id="PTHR34385">
    <property type="entry name" value="D-ALANYL-D-ALANINE CARBOXYPEPTIDASE"/>
    <property type="match status" value="1"/>
</dbReference>
<keyword evidence="1" id="KW-0472">Membrane</keyword>
<accession>A0A1Y5P865</accession>
<dbReference type="GO" id="GO:0008233">
    <property type="term" value="F:peptidase activity"/>
    <property type="evidence" value="ECO:0007669"/>
    <property type="project" value="InterPro"/>
</dbReference>
<evidence type="ECO:0000313" key="3">
    <source>
        <dbReference type="EMBL" id="SBS74902.1"/>
    </source>
</evidence>
<feature type="domain" description="D-alanyl-D-alanine carboxypeptidase-like core" evidence="2">
    <location>
        <begin position="71"/>
        <end position="165"/>
    </location>
</feature>
<dbReference type="InterPro" id="IPR052179">
    <property type="entry name" value="DD-CPase-like"/>
</dbReference>
<dbReference type="PANTHER" id="PTHR34385:SF1">
    <property type="entry name" value="PEPTIDOGLYCAN L-ALANYL-D-GLUTAMATE ENDOPEPTIDASE CWLK"/>
    <property type="match status" value="1"/>
</dbReference>
<feature type="transmembrane region" description="Helical" evidence="1">
    <location>
        <begin position="12"/>
        <end position="37"/>
    </location>
</feature>
<keyword evidence="1" id="KW-0812">Transmembrane</keyword>
<dbReference type="GO" id="GO:0006508">
    <property type="term" value="P:proteolysis"/>
    <property type="evidence" value="ECO:0007669"/>
    <property type="project" value="InterPro"/>
</dbReference>
<evidence type="ECO:0000259" key="2">
    <source>
        <dbReference type="Pfam" id="PF02557"/>
    </source>
</evidence>
<evidence type="ECO:0000256" key="1">
    <source>
        <dbReference type="SAM" id="Phobius"/>
    </source>
</evidence>
<dbReference type="InterPro" id="IPR009045">
    <property type="entry name" value="Zn_M74/Hedgehog-like"/>
</dbReference>
<dbReference type="InterPro" id="IPR003709">
    <property type="entry name" value="VanY-like_core_dom"/>
</dbReference>
<dbReference type="SUPFAM" id="SSF55166">
    <property type="entry name" value="Hedgehog/DD-peptidase"/>
    <property type="match status" value="1"/>
</dbReference>
<dbReference type="RefSeq" id="WP_295577998.1">
    <property type="nucleotide sequence ID" value="NZ_FLQR01000012.1"/>
</dbReference>
<proteinExistence type="predicted"/>
<dbReference type="CDD" id="cd14846">
    <property type="entry name" value="Peptidase_M15_like"/>
    <property type="match status" value="1"/>
</dbReference>
<sequence length="191" mass="21160">MLRHARRARPRPVPFVVLLVLAALAISAAILVTVLWAPMQSLAFAPGERDGAVDERHPISLSATHLPAISRLDDDLFDALRRAEADAAADGIRFDITSGWRSREYQQWLLDERIEEWGSEELAREYVATPEGSHHVTGDAVDIAPLDAQIWLIDHGARYGLCQTYANERWHFELATEPGGTCPEMLPDAAG</sequence>
<dbReference type="AlphaFoldDB" id="A0A1Y5P865"/>
<reference evidence="3" key="1">
    <citation type="submission" date="2016-03" db="EMBL/GenBank/DDBJ databases">
        <authorList>
            <person name="Ploux O."/>
        </authorList>
    </citation>
    <scope>NUCLEOTIDE SEQUENCE</scope>
    <source>
        <strain evidence="3">UC1</strain>
    </source>
</reference>
<keyword evidence="1" id="KW-1133">Transmembrane helix</keyword>
<dbReference type="Pfam" id="PF02557">
    <property type="entry name" value="VanY"/>
    <property type="match status" value="1"/>
</dbReference>
<name>A0A1Y5P865_9MICO</name>
<organism evidence="3">
    <name type="scientific">uncultured Microbacterium sp</name>
    <dbReference type="NCBI Taxonomy" id="191216"/>
    <lineage>
        <taxon>Bacteria</taxon>
        <taxon>Bacillati</taxon>
        <taxon>Actinomycetota</taxon>
        <taxon>Actinomycetes</taxon>
        <taxon>Micrococcales</taxon>
        <taxon>Microbacteriaceae</taxon>
        <taxon>Microbacterium</taxon>
        <taxon>environmental samples</taxon>
    </lineage>
</organism>
<dbReference type="EMBL" id="FLQR01000012">
    <property type="protein sequence ID" value="SBS74902.1"/>
    <property type="molecule type" value="Genomic_DNA"/>
</dbReference>
<protein>
    <recommendedName>
        <fullName evidence="2">D-alanyl-D-alanine carboxypeptidase-like core domain-containing protein</fullName>
    </recommendedName>
</protein>